<dbReference type="Pfam" id="PF12464">
    <property type="entry name" value="Mac"/>
    <property type="match status" value="1"/>
</dbReference>
<evidence type="ECO:0000313" key="7">
    <source>
        <dbReference type="Proteomes" id="UP000002357"/>
    </source>
</evidence>
<evidence type="ECO:0000256" key="1">
    <source>
        <dbReference type="ARBA" id="ARBA00007274"/>
    </source>
</evidence>
<dbReference type="GeneID" id="93728599"/>
<dbReference type="FunFam" id="2.160.10.10:FF:000025">
    <property type="entry name" value="Hexapeptide-repeat containing-acetyltransferase"/>
    <property type="match status" value="1"/>
</dbReference>
<evidence type="ECO:0000256" key="3">
    <source>
        <dbReference type="ARBA" id="ARBA00022737"/>
    </source>
</evidence>
<evidence type="ECO:0000313" key="6">
    <source>
        <dbReference type="EMBL" id="EFG10040.1"/>
    </source>
</evidence>
<dbReference type="GO" id="GO:0008925">
    <property type="term" value="F:maltose O-acetyltransferase activity"/>
    <property type="evidence" value="ECO:0007669"/>
    <property type="project" value="UniProtKB-EC"/>
</dbReference>
<evidence type="ECO:0000256" key="4">
    <source>
        <dbReference type="ARBA" id="ARBA00023315"/>
    </source>
</evidence>
<dbReference type="RefSeq" id="WP_003962295.1">
    <property type="nucleotide sequence ID" value="NZ_CM000913.1"/>
</dbReference>
<dbReference type="eggNOG" id="COG0110">
    <property type="taxonomic scope" value="Bacteria"/>
</dbReference>
<dbReference type="OrthoDB" id="2643438at2"/>
<dbReference type="EMBL" id="CM000913">
    <property type="protein sequence ID" value="EFG10040.1"/>
    <property type="molecule type" value="Genomic_DNA"/>
</dbReference>
<protein>
    <submittedName>
        <fullName evidence="6">Putative sugar acetyltransferase</fullName>
        <ecNumber evidence="6">2.3.1.79</ecNumber>
    </submittedName>
</protein>
<dbReference type="GO" id="GO:0005829">
    <property type="term" value="C:cytosol"/>
    <property type="evidence" value="ECO:0007669"/>
    <property type="project" value="TreeGrafter"/>
</dbReference>
<dbReference type="InterPro" id="IPR001451">
    <property type="entry name" value="Hexapep"/>
</dbReference>
<organism evidence="6 7">
    <name type="scientific">Streptomyces clavuligerus</name>
    <dbReference type="NCBI Taxonomy" id="1901"/>
    <lineage>
        <taxon>Bacteria</taxon>
        <taxon>Bacillati</taxon>
        <taxon>Actinomycetota</taxon>
        <taxon>Actinomycetes</taxon>
        <taxon>Kitasatosporales</taxon>
        <taxon>Streptomycetaceae</taxon>
        <taxon>Streptomyces</taxon>
    </lineage>
</organism>
<dbReference type="KEGG" id="sclf:BB341_04120"/>
<keyword evidence="7" id="KW-1185">Reference proteome</keyword>
<dbReference type="PANTHER" id="PTHR23416:SF23">
    <property type="entry name" value="ACETYLTRANSFERASE C18B11.09C-RELATED"/>
    <property type="match status" value="1"/>
</dbReference>
<dbReference type="InterPro" id="IPR018357">
    <property type="entry name" value="Hexapep_transf_CS"/>
</dbReference>
<proteinExistence type="inferred from homology"/>
<dbReference type="EC" id="2.3.1.79" evidence="6"/>
<dbReference type="AlphaFoldDB" id="E2PW50"/>
<sequence length="209" mass="22146">MTVAGPAAGDGLEQLKKRMAAGETYAASDPLLQPHRLRCMDLLDTVNRTALRDHATRETVLRQLFARLGPDGWVMPRFLCEFGFFIELGPRVRINFDALLLDCAPITIGADTWLGPRCQLYTANHPFEPERRAALCEQANPITIGADVWIGGGSIVLPGVTVGAGSIVGAGSVVTKDLPPGVLAAGNPARVLRALPEGHRPGPGATAPP</sequence>
<dbReference type="Gene3D" id="2.160.10.10">
    <property type="entry name" value="Hexapeptide repeat proteins"/>
    <property type="match status" value="1"/>
</dbReference>
<dbReference type="InterPro" id="IPR051159">
    <property type="entry name" value="Hexapeptide_acetyltransf"/>
</dbReference>
<keyword evidence="2 6" id="KW-0808">Transferase</keyword>
<reference evidence="6 7" key="1">
    <citation type="journal article" date="2010" name="Genome Biol. Evol.">
        <title>The sequence of a 1.8-mb bacterial linear plasmid reveals a rich evolutionary reservoir of secondary metabolic pathways.</title>
        <authorList>
            <person name="Medema M.H."/>
            <person name="Trefzer A."/>
            <person name="Kovalchuk A."/>
            <person name="van den Berg M."/>
            <person name="Mueller U."/>
            <person name="Heijne W."/>
            <person name="Wu L."/>
            <person name="Alam M.T."/>
            <person name="Ronning C.M."/>
            <person name="Nierman W.C."/>
            <person name="Bovenberg R.A.L."/>
            <person name="Breitling R."/>
            <person name="Takano E."/>
        </authorList>
    </citation>
    <scope>NUCLEOTIDE SEQUENCE [LARGE SCALE GENOMIC DNA]</scope>
    <source>
        <strain evidence="7">ATCC 27064 / DSM 738 / JCM 4710 / NBRC 13307 / NCIMB 12785 / NRRL 3585 / VKM Ac-602</strain>
    </source>
</reference>
<dbReference type="SMART" id="SM01266">
    <property type="entry name" value="Mac"/>
    <property type="match status" value="1"/>
</dbReference>
<dbReference type="Proteomes" id="UP000002357">
    <property type="component" value="Chromosome"/>
</dbReference>
<dbReference type="PANTHER" id="PTHR23416">
    <property type="entry name" value="SIALIC ACID SYNTHASE-RELATED"/>
    <property type="match status" value="1"/>
</dbReference>
<keyword evidence="4 6" id="KW-0012">Acyltransferase</keyword>
<dbReference type="PROSITE" id="PS00101">
    <property type="entry name" value="HEXAPEP_TRANSFERASES"/>
    <property type="match status" value="1"/>
</dbReference>
<evidence type="ECO:0000256" key="2">
    <source>
        <dbReference type="ARBA" id="ARBA00022679"/>
    </source>
</evidence>
<dbReference type="InterPro" id="IPR011004">
    <property type="entry name" value="Trimer_LpxA-like_sf"/>
</dbReference>
<dbReference type="SUPFAM" id="SSF51161">
    <property type="entry name" value="Trimeric LpxA-like enzymes"/>
    <property type="match status" value="1"/>
</dbReference>
<name>E2PW50_STRCL</name>
<dbReference type="CDD" id="cd03357">
    <property type="entry name" value="LbH_MAT_GAT"/>
    <property type="match status" value="1"/>
</dbReference>
<dbReference type="InterPro" id="IPR024688">
    <property type="entry name" value="Mac_dom"/>
</dbReference>
<accession>E2PW50</accession>
<gene>
    <name evidence="6" type="ORF">SCLAV_4967</name>
</gene>
<feature type="domain" description="Maltose/galactoside acetyltransferase" evidence="5">
    <location>
        <begin position="16"/>
        <end position="70"/>
    </location>
</feature>
<dbReference type="STRING" id="1901.BB341_04120"/>
<comment type="similarity">
    <text evidence="1">Belongs to the transferase hexapeptide repeat family.</text>
</comment>
<keyword evidence="3" id="KW-0677">Repeat</keyword>
<dbReference type="Pfam" id="PF00132">
    <property type="entry name" value="Hexapep"/>
    <property type="match status" value="1"/>
</dbReference>
<evidence type="ECO:0000259" key="5">
    <source>
        <dbReference type="SMART" id="SM01266"/>
    </source>
</evidence>